<reference evidence="4" key="1">
    <citation type="journal article" date="2012" name="Science">
        <title>The Paleozoic origin of enzymatic lignin decomposition reconstructed from 31 fungal genomes.</title>
        <authorList>
            <person name="Floudas D."/>
            <person name="Binder M."/>
            <person name="Riley R."/>
            <person name="Barry K."/>
            <person name="Blanchette R.A."/>
            <person name="Henrissat B."/>
            <person name="Martinez A.T."/>
            <person name="Otillar R."/>
            <person name="Spatafora J.W."/>
            <person name="Yadav J.S."/>
            <person name="Aerts A."/>
            <person name="Benoit I."/>
            <person name="Boyd A."/>
            <person name="Carlson A."/>
            <person name="Copeland A."/>
            <person name="Coutinho P.M."/>
            <person name="de Vries R.P."/>
            <person name="Ferreira P."/>
            <person name="Findley K."/>
            <person name="Foster B."/>
            <person name="Gaskell J."/>
            <person name="Glotzer D."/>
            <person name="Gorecki P."/>
            <person name="Heitman J."/>
            <person name="Hesse C."/>
            <person name="Hori C."/>
            <person name="Igarashi K."/>
            <person name="Jurgens J.A."/>
            <person name="Kallen N."/>
            <person name="Kersten P."/>
            <person name="Kohler A."/>
            <person name="Kuees U."/>
            <person name="Kumar T.K.A."/>
            <person name="Kuo A."/>
            <person name="LaButti K."/>
            <person name="Larrondo L.F."/>
            <person name="Lindquist E."/>
            <person name="Ling A."/>
            <person name="Lombard V."/>
            <person name="Lucas S."/>
            <person name="Lundell T."/>
            <person name="Martin R."/>
            <person name="McLaughlin D.J."/>
            <person name="Morgenstern I."/>
            <person name="Morin E."/>
            <person name="Murat C."/>
            <person name="Nagy L.G."/>
            <person name="Nolan M."/>
            <person name="Ohm R.A."/>
            <person name="Patyshakuliyeva A."/>
            <person name="Rokas A."/>
            <person name="Ruiz-Duenas F.J."/>
            <person name="Sabat G."/>
            <person name="Salamov A."/>
            <person name="Samejima M."/>
            <person name="Schmutz J."/>
            <person name="Slot J.C."/>
            <person name="St John F."/>
            <person name="Stenlid J."/>
            <person name="Sun H."/>
            <person name="Sun S."/>
            <person name="Syed K."/>
            <person name="Tsang A."/>
            <person name="Wiebenga A."/>
            <person name="Young D."/>
            <person name="Pisabarro A."/>
            <person name="Eastwood D.C."/>
            <person name="Martin F."/>
            <person name="Cullen D."/>
            <person name="Grigoriev I.V."/>
            <person name="Hibbett D.S."/>
        </authorList>
    </citation>
    <scope>NUCLEOTIDE SEQUENCE [LARGE SCALE GENOMIC DNA]</scope>
    <source>
        <strain evidence="4">RWD-64-598 SS2</strain>
    </source>
</reference>
<feature type="domain" description="DUF6593" evidence="2">
    <location>
        <begin position="15"/>
        <end position="195"/>
    </location>
</feature>
<evidence type="ECO:0000259" key="2">
    <source>
        <dbReference type="Pfam" id="PF20236"/>
    </source>
</evidence>
<accession>A0A5M3N0U3</accession>
<evidence type="ECO:0000313" key="4">
    <source>
        <dbReference type="Proteomes" id="UP000053558"/>
    </source>
</evidence>
<name>A0A5M3N0U3_CONPW</name>
<dbReference type="Pfam" id="PF20236">
    <property type="entry name" value="DUF6593"/>
    <property type="match status" value="1"/>
</dbReference>
<keyword evidence="4" id="KW-1185">Reference proteome</keyword>
<feature type="region of interest" description="Disordered" evidence="1">
    <location>
        <begin position="27"/>
        <end position="88"/>
    </location>
</feature>
<comment type="caution">
    <text evidence="3">The sequence shown here is derived from an EMBL/GenBank/DDBJ whole genome shotgun (WGS) entry which is preliminary data.</text>
</comment>
<dbReference type="GeneID" id="19204715"/>
<gene>
    <name evidence="3" type="ORF">CONPUDRAFT_162307</name>
</gene>
<dbReference type="AlphaFoldDB" id="A0A5M3N0U3"/>
<proteinExistence type="predicted"/>
<dbReference type="EMBL" id="JH711574">
    <property type="protein sequence ID" value="EIW85002.1"/>
    <property type="molecule type" value="Genomic_DNA"/>
</dbReference>
<evidence type="ECO:0000256" key="1">
    <source>
        <dbReference type="SAM" id="MobiDB-lite"/>
    </source>
</evidence>
<dbReference type="Proteomes" id="UP000053558">
    <property type="component" value="Unassembled WGS sequence"/>
</dbReference>
<feature type="region of interest" description="Disordered" evidence="1">
    <location>
        <begin position="167"/>
        <end position="242"/>
    </location>
</feature>
<feature type="compositionally biased region" description="Basic and acidic residues" evidence="1">
    <location>
        <begin position="167"/>
        <end position="189"/>
    </location>
</feature>
<sequence>MKLTFSTDRIPHASISNEDGHVLYHVITPGDPKRPDTSRIYRARAPRSPASQSPLVDRESQTSTRTSLSSLKESPVSPQTGLPGRKVPTEHELFGMGFEAMAEIEWHFIRPCQFAWLGGPVAGALDSGKCDSPTFIPSCDFWKRERTFPAPDGNMYRWKTGSSSVLYRDDDRSGTPRPVAEYHSKRDSQRGYLEIDLPPSYDPELEAGSDPTDLRSSTPTDNGDAEATAPSSIETKVNGIDGADPDKTMVDLIVFTFIYVEKLRRNRDFTKSDGDE</sequence>
<dbReference type="OrthoDB" id="3360976at2759"/>
<organism evidence="3 4">
    <name type="scientific">Coniophora puteana (strain RWD-64-598)</name>
    <name type="common">Brown rot fungus</name>
    <dbReference type="NCBI Taxonomy" id="741705"/>
    <lineage>
        <taxon>Eukaryota</taxon>
        <taxon>Fungi</taxon>
        <taxon>Dikarya</taxon>
        <taxon>Basidiomycota</taxon>
        <taxon>Agaricomycotina</taxon>
        <taxon>Agaricomycetes</taxon>
        <taxon>Agaricomycetidae</taxon>
        <taxon>Boletales</taxon>
        <taxon>Coniophorineae</taxon>
        <taxon>Coniophoraceae</taxon>
        <taxon>Coniophora</taxon>
    </lineage>
</organism>
<protein>
    <recommendedName>
        <fullName evidence="2">DUF6593 domain-containing protein</fullName>
    </recommendedName>
</protein>
<dbReference type="RefSeq" id="XP_007764640.1">
    <property type="nucleotide sequence ID" value="XM_007766450.1"/>
</dbReference>
<feature type="compositionally biased region" description="Low complexity" evidence="1">
    <location>
        <begin position="61"/>
        <end position="74"/>
    </location>
</feature>
<dbReference type="InterPro" id="IPR046528">
    <property type="entry name" value="DUF6593"/>
</dbReference>
<dbReference type="KEGG" id="cput:CONPUDRAFT_162307"/>
<evidence type="ECO:0000313" key="3">
    <source>
        <dbReference type="EMBL" id="EIW85002.1"/>
    </source>
</evidence>